<evidence type="ECO:0000313" key="5">
    <source>
        <dbReference type="Proteomes" id="UP000001396"/>
    </source>
</evidence>
<feature type="compositionally biased region" description="Polar residues" evidence="2">
    <location>
        <begin position="74"/>
        <end position="93"/>
    </location>
</feature>
<dbReference type="Gene3D" id="1.20.1270.60">
    <property type="entry name" value="Arfaptin homology (AH) domain/BAR domain"/>
    <property type="match status" value="1"/>
</dbReference>
<accession>D3B0G4</accession>
<keyword evidence="5" id="KW-1185">Reference proteome</keyword>
<dbReference type="FunCoup" id="D3B0G4">
    <property type="interactions" value="978"/>
</dbReference>
<dbReference type="GO" id="GO:0035091">
    <property type="term" value="F:phosphatidylinositol binding"/>
    <property type="evidence" value="ECO:0007669"/>
    <property type="project" value="InterPro"/>
</dbReference>
<feature type="coiled-coil region" evidence="1">
    <location>
        <begin position="425"/>
        <end position="452"/>
    </location>
</feature>
<reference evidence="4 5" key="1">
    <citation type="journal article" date="2011" name="Genome Res.">
        <title>Phylogeny-wide analysis of social amoeba genomes highlights ancient origins for complex intercellular communication.</title>
        <authorList>
            <person name="Heidel A.J."/>
            <person name="Lawal H.M."/>
            <person name="Felder M."/>
            <person name="Schilde C."/>
            <person name="Helps N.R."/>
            <person name="Tunggal B."/>
            <person name="Rivero F."/>
            <person name="John U."/>
            <person name="Schleicher M."/>
            <person name="Eichinger L."/>
            <person name="Platzer M."/>
            <person name="Noegel A.A."/>
            <person name="Schaap P."/>
            <person name="Gloeckner G."/>
        </authorList>
    </citation>
    <scope>NUCLEOTIDE SEQUENCE [LARGE SCALE GENOMIC DNA]</scope>
    <source>
        <strain evidence="5">ATCC 26659 / Pp 5 / PN500</strain>
    </source>
</reference>
<name>D3B0G4_HETP5</name>
<dbReference type="PROSITE" id="PS50195">
    <property type="entry name" value="PX"/>
    <property type="match status" value="1"/>
</dbReference>
<keyword evidence="1" id="KW-0175">Coiled coil</keyword>
<dbReference type="PANTHER" id="PTHR10555">
    <property type="entry name" value="SORTING NEXIN"/>
    <property type="match status" value="1"/>
</dbReference>
<dbReference type="SMART" id="SM00312">
    <property type="entry name" value="PX"/>
    <property type="match status" value="1"/>
</dbReference>
<dbReference type="Proteomes" id="UP000001396">
    <property type="component" value="Unassembled WGS sequence"/>
</dbReference>
<dbReference type="SUPFAM" id="SSF103657">
    <property type="entry name" value="BAR/IMD domain-like"/>
    <property type="match status" value="1"/>
</dbReference>
<comment type="caution">
    <text evidence="4">The sequence shown here is derived from an EMBL/GenBank/DDBJ whole genome shotgun (WGS) entry which is preliminary data.</text>
</comment>
<dbReference type="STRING" id="670386.D3B0G4"/>
<dbReference type="PANTHER" id="PTHR10555:SF170">
    <property type="entry name" value="FI18122P1"/>
    <property type="match status" value="1"/>
</dbReference>
<organism evidence="4 5">
    <name type="scientific">Heterostelium pallidum (strain ATCC 26659 / Pp 5 / PN500)</name>
    <name type="common">Cellular slime mold</name>
    <name type="synonym">Polysphondylium pallidum</name>
    <dbReference type="NCBI Taxonomy" id="670386"/>
    <lineage>
        <taxon>Eukaryota</taxon>
        <taxon>Amoebozoa</taxon>
        <taxon>Evosea</taxon>
        <taxon>Eumycetozoa</taxon>
        <taxon>Dictyostelia</taxon>
        <taxon>Acytosteliales</taxon>
        <taxon>Acytosteliaceae</taxon>
        <taxon>Heterostelium</taxon>
    </lineage>
</organism>
<evidence type="ECO:0000256" key="2">
    <source>
        <dbReference type="SAM" id="MobiDB-lite"/>
    </source>
</evidence>
<evidence type="ECO:0000259" key="3">
    <source>
        <dbReference type="PROSITE" id="PS50195"/>
    </source>
</evidence>
<dbReference type="EMBL" id="ADBJ01000008">
    <property type="protein sequence ID" value="EFA84788.1"/>
    <property type="molecule type" value="Genomic_DNA"/>
</dbReference>
<dbReference type="SUPFAM" id="SSF64268">
    <property type="entry name" value="PX domain"/>
    <property type="match status" value="1"/>
</dbReference>
<dbReference type="InterPro" id="IPR015404">
    <property type="entry name" value="Vps5_C"/>
</dbReference>
<dbReference type="InterPro" id="IPR001683">
    <property type="entry name" value="PX_dom"/>
</dbReference>
<evidence type="ECO:0000313" key="4">
    <source>
        <dbReference type="EMBL" id="EFA84788.1"/>
    </source>
</evidence>
<dbReference type="InterPro" id="IPR027267">
    <property type="entry name" value="AH/BAR_dom_sf"/>
</dbReference>
<feature type="compositionally biased region" description="Low complexity" evidence="2">
    <location>
        <begin position="41"/>
        <end position="55"/>
    </location>
</feature>
<dbReference type="AlphaFoldDB" id="D3B0G4"/>
<dbReference type="InterPro" id="IPR036871">
    <property type="entry name" value="PX_dom_sf"/>
</dbReference>
<sequence length="531" mass="60024">MSNYNSNLLFSTQVTYEDNSSTFSAEPLDNSYDASNPFGGQQQQQQPPVVVQQKVSPPPAYPSIQPQFATTVVSTQPTPHNSLNQFDRLSVSGNGLKDEKRTSLPNQIKNQMDITVKDPEKLGDGINSFVTYKIYTLAFLVDRPDYKKETTVTRRYSDFLWLRNVLKETRRGTIVPPLPEKAVLNKFNKEFVESRRRELEKFLNRIAESESLVHSNELTIFLEGTDEQMAAARSARPGNDMESSTVLSPPQQESKGFGKITSFFGNAAANISNIASVHSVKEIDPWFDDKKSYVVQLDTNLKRLADTVGNVIRKRRDLAFALADFSSAGLTFSSGEIAQSQDIANSVQRMTQVQTNIKNGMEDLSNAEASFFEEGLSDYIKVLNAVKELLNDRLDSLLSFQNWERTVESRRDKHEKLKQAGSIKAGSSEKELADGQKKLAEAKQEYERVSATTKIELQRFDAKRNYEVKRILNYVIRLNLEHFLKASDCWKEFLTEQHQYTDPNYETNKASWGSAPTPVDQQSNSNNSNSK</sequence>
<proteinExistence type="predicted"/>
<feature type="compositionally biased region" description="Polar residues" evidence="2">
    <location>
        <begin position="241"/>
        <end position="254"/>
    </location>
</feature>
<feature type="region of interest" description="Disordered" evidence="2">
    <location>
        <begin position="21"/>
        <end position="58"/>
    </location>
</feature>
<dbReference type="InParanoid" id="D3B0G4"/>
<gene>
    <name evidence="4" type="primary">vps5</name>
    <name evidence="4" type="ORF">PPL_01781</name>
</gene>
<dbReference type="Gene3D" id="3.30.1520.10">
    <property type="entry name" value="Phox-like domain"/>
    <property type="match status" value="1"/>
</dbReference>
<dbReference type="OMA" id="WSLHRFI"/>
<evidence type="ECO:0000256" key="1">
    <source>
        <dbReference type="SAM" id="Coils"/>
    </source>
</evidence>
<dbReference type="GeneID" id="31357309"/>
<feature type="region of interest" description="Disordered" evidence="2">
    <location>
        <begin position="74"/>
        <end position="101"/>
    </location>
</feature>
<dbReference type="GO" id="GO:0005768">
    <property type="term" value="C:endosome"/>
    <property type="evidence" value="ECO:0007669"/>
    <property type="project" value="TreeGrafter"/>
</dbReference>
<dbReference type="RefSeq" id="XP_020436900.1">
    <property type="nucleotide sequence ID" value="XM_020572783.1"/>
</dbReference>
<dbReference type="Pfam" id="PF09325">
    <property type="entry name" value="Vps5"/>
    <property type="match status" value="1"/>
</dbReference>
<feature type="domain" description="PX" evidence="3">
    <location>
        <begin position="110"/>
        <end position="229"/>
    </location>
</feature>
<feature type="region of interest" description="Disordered" evidence="2">
    <location>
        <begin position="505"/>
        <end position="531"/>
    </location>
</feature>
<feature type="region of interest" description="Disordered" evidence="2">
    <location>
        <begin position="232"/>
        <end position="254"/>
    </location>
</feature>
<dbReference type="Pfam" id="PF00787">
    <property type="entry name" value="PX"/>
    <property type="match status" value="1"/>
</dbReference>
<dbReference type="CDD" id="cd07596">
    <property type="entry name" value="BAR_SNX"/>
    <property type="match status" value="1"/>
</dbReference>
<protein>
    <submittedName>
        <fullName evidence="4">Phox domain-containing protein</fullName>
    </submittedName>
</protein>